<evidence type="ECO:0000256" key="2">
    <source>
        <dbReference type="ARBA" id="ARBA00022737"/>
    </source>
</evidence>
<dbReference type="InterPro" id="IPR036322">
    <property type="entry name" value="WD40_repeat_dom_sf"/>
</dbReference>
<dbReference type="SUPFAM" id="SSF50978">
    <property type="entry name" value="WD40 repeat-like"/>
    <property type="match status" value="1"/>
</dbReference>
<dbReference type="PANTHER" id="PTHR44019:SF8">
    <property type="entry name" value="POC1 CENTRIOLAR PROTEIN HOMOLOG"/>
    <property type="match status" value="1"/>
</dbReference>
<dbReference type="PROSITE" id="PS50294">
    <property type="entry name" value="WD_REPEATS_REGION"/>
    <property type="match status" value="1"/>
</dbReference>
<dbReference type="InterPro" id="IPR050505">
    <property type="entry name" value="WDR55/POC1"/>
</dbReference>
<protein>
    <submittedName>
        <fullName evidence="4">Uncharacterized protein</fullName>
    </submittedName>
</protein>
<dbReference type="EMBL" id="JWIC01000007">
    <property type="protein sequence ID" value="KID56416.1"/>
    <property type="molecule type" value="Genomic_DNA"/>
</dbReference>
<dbReference type="Pfam" id="PF00400">
    <property type="entry name" value="WD40"/>
    <property type="match status" value="1"/>
</dbReference>
<dbReference type="InterPro" id="IPR015943">
    <property type="entry name" value="WD40/YVTN_repeat-like_dom_sf"/>
</dbReference>
<comment type="caution">
    <text evidence="4">The sequence shown here is derived from an EMBL/GenBank/DDBJ whole genome shotgun (WGS) entry which is preliminary data.</text>
</comment>
<feature type="repeat" description="WD" evidence="3">
    <location>
        <begin position="159"/>
        <end position="200"/>
    </location>
</feature>
<organism evidence="4 5">
    <name type="scientific">Pseudoalteromonas luteoviolacea</name>
    <dbReference type="NCBI Taxonomy" id="43657"/>
    <lineage>
        <taxon>Bacteria</taxon>
        <taxon>Pseudomonadati</taxon>
        <taxon>Pseudomonadota</taxon>
        <taxon>Gammaproteobacteria</taxon>
        <taxon>Alteromonadales</taxon>
        <taxon>Pseudoalteromonadaceae</taxon>
        <taxon>Pseudoalteromonas</taxon>
    </lineage>
</organism>
<reference evidence="4 5" key="1">
    <citation type="submission" date="2014-12" db="EMBL/GenBank/DDBJ databases">
        <title>Draft Genome Sequence of Pseudoalteromonas luteoviolacea HI1.</title>
        <authorList>
            <person name="Asahina A.Y."/>
            <person name="Hadfield M.G."/>
        </authorList>
    </citation>
    <scope>NUCLEOTIDE SEQUENCE [LARGE SCALE GENOMIC DNA]</scope>
    <source>
        <strain evidence="4 5">HI1</strain>
    </source>
</reference>
<dbReference type="AlphaFoldDB" id="A0A0C1Q6X2"/>
<evidence type="ECO:0000313" key="5">
    <source>
        <dbReference type="Proteomes" id="UP000031327"/>
    </source>
</evidence>
<dbReference type="Gene3D" id="2.130.10.10">
    <property type="entry name" value="YVTN repeat-like/Quinoprotein amine dehydrogenase"/>
    <property type="match status" value="2"/>
</dbReference>
<evidence type="ECO:0000256" key="3">
    <source>
        <dbReference type="PROSITE-ProRule" id="PRU00221"/>
    </source>
</evidence>
<gene>
    <name evidence="4" type="ORF">JF50_19595</name>
</gene>
<dbReference type="InterPro" id="IPR001680">
    <property type="entry name" value="WD40_rpt"/>
</dbReference>
<proteinExistence type="predicted"/>
<dbReference type="PROSITE" id="PS51257">
    <property type="entry name" value="PROKAR_LIPOPROTEIN"/>
    <property type="match status" value="1"/>
</dbReference>
<dbReference type="SMART" id="SM00320">
    <property type="entry name" value="WD40"/>
    <property type="match status" value="5"/>
</dbReference>
<keyword evidence="2" id="KW-0677">Repeat</keyword>
<dbReference type="RefSeq" id="WP_039610937.1">
    <property type="nucleotide sequence ID" value="NZ_JWIC01000007.1"/>
</dbReference>
<keyword evidence="1 3" id="KW-0853">WD repeat</keyword>
<accession>A0A0C1Q6X2</accession>
<sequence>MLFRLIPFLLMLFLTGCEDEILLSKGTISQLGDKGVLIGHFSQDGSKLVTIDSTNTLTVWDSKSMTELFSVPKDKMPELSRDVVLSKDNNMLIVVGDNQLQFWSLSTEKLVTKVSFTGVSGYAHITSVSLSPFMDKIIVAMSDGTVNMAHLHTQVNNQFAPHSRPVMHVEWDDKGELFLTAAQDGKLALWQFGSPEPVFTKEFNHRVTSLAVRKDFSEFFVSDALDNQVIASLIDGADKSELKYMARFKVFRKALFIEKSRLLATSSSKSQLTIWDTQSGNELGTWQINTVSSGATIVDMYAPTKEKLVTLSSDGLLEEWALNMLANRK</sequence>
<name>A0A0C1Q6X2_9GAMM</name>
<dbReference type="OrthoDB" id="6376713at2"/>
<dbReference type="PANTHER" id="PTHR44019">
    <property type="entry name" value="WD REPEAT-CONTAINING PROTEIN 55"/>
    <property type="match status" value="1"/>
</dbReference>
<evidence type="ECO:0000313" key="4">
    <source>
        <dbReference type="EMBL" id="KID56416.1"/>
    </source>
</evidence>
<evidence type="ECO:0000256" key="1">
    <source>
        <dbReference type="ARBA" id="ARBA00022574"/>
    </source>
</evidence>
<dbReference type="Proteomes" id="UP000031327">
    <property type="component" value="Unassembled WGS sequence"/>
</dbReference>
<dbReference type="PROSITE" id="PS50082">
    <property type="entry name" value="WD_REPEATS_2"/>
    <property type="match status" value="1"/>
</dbReference>